<organism evidence="3 4">
    <name type="scientific">Rasamsonia emersonii (strain ATCC 16479 / CBS 393.64 / IMI 116815)</name>
    <dbReference type="NCBI Taxonomy" id="1408163"/>
    <lineage>
        <taxon>Eukaryota</taxon>
        <taxon>Fungi</taxon>
        <taxon>Dikarya</taxon>
        <taxon>Ascomycota</taxon>
        <taxon>Pezizomycotina</taxon>
        <taxon>Eurotiomycetes</taxon>
        <taxon>Eurotiomycetidae</taxon>
        <taxon>Eurotiales</taxon>
        <taxon>Trichocomaceae</taxon>
        <taxon>Rasamsonia</taxon>
    </lineage>
</organism>
<dbReference type="RefSeq" id="XP_013327279.1">
    <property type="nucleotide sequence ID" value="XM_013471825.1"/>
</dbReference>
<protein>
    <submittedName>
        <fullName evidence="3">Uncharacterized protein</fullName>
    </submittedName>
</protein>
<feature type="region of interest" description="Disordered" evidence="2">
    <location>
        <begin position="308"/>
        <end position="359"/>
    </location>
</feature>
<name>A0A0F4YQX0_RASE3</name>
<evidence type="ECO:0000313" key="4">
    <source>
        <dbReference type="Proteomes" id="UP000053958"/>
    </source>
</evidence>
<dbReference type="Proteomes" id="UP000053958">
    <property type="component" value="Unassembled WGS sequence"/>
</dbReference>
<dbReference type="EMBL" id="LASV01000242">
    <property type="protein sequence ID" value="KKA20667.1"/>
    <property type="molecule type" value="Genomic_DNA"/>
</dbReference>
<gene>
    <name evidence="3" type="ORF">T310_5309</name>
</gene>
<feature type="compositionally biased region" description="Basic and acidic residues" evidence="2">
    <location>
        <begin position="318"/>
        <end position="335"/>
    </location>
</feature>
<reference evidence="3 4" key="1">
    <citation type="submission" date="2015-04" db="EMBL/GenBank/DDBJ databases">
        <authorList>
            <person name="Heijne W.H."/>
            <person name="Fedorova N.D."/>
            <person name="Nierman W.C."/>
            <person name="Vollebregt A.W."/>
            <person name="Zhao Z."/>
            <person name="Wu L."/>
            <person name="Kumar M."/>
            <person name="Stam H."/>
            <person name="van den Berg M.A."/>
            <person name="Pel H.J."/>
        </authorList>
    </citation>
    <scope>NUCLEOTIDE SEQUENCE [LARGE SCALE GENOMIC DNA]</scope>
    <source>
        <strain evidence="3 4">CBS 393.64</strain>
    </source>
</reference>
<dbReference type="OrthoDB" id="4227183at2759"/>
<sequence length="359" mass="41167">MERISCFSQIMHSLKSKVEKLKLAKASAEEKIRRQRELLQQARREASAAADRHRYQLTAYTKRLNFLQSRPDNLNDEECAQLTRQLCRHLDIWVKKNFSDASILNTMTVDSLHASGLEVVVATGYPQNAHQRRELIQDLITRYVHAVIFSHPIFGVCDDSLEKMLMTVNHEVMNLCANHVWEHWRSATSIALESLTKSTWQEWCQEMVGAVENAFSQYSGTESKSRTAHLQEFLQNCAKFKRRLERQEHTYRFESSDPGTAFIPEKMHSLTAEESPDSTILLSLWPSLWKDTKSGSRLIEHELVWTISPSPSSEASDGDPKKEDCDFDYGEKEGEVINPQETSSKPAEDSLEPPSQHET</sequence>
<dbReference type="GeneID" id="25317654"/>
<dbReference type="AlphaFoldDB" id="A0A0F4YQX0"/>
<accession>A0A0F4YQX0</accession>
<feature type="coiled-coil region" evidence="1">
    <location>
        <begin position="11"/>
        <end position="52"/>
    </location>
</feature>
<evidence type="ECO:0000313" key="3">
    <source>
        <dbReference type="EMBL" id="KKA20667.1"/>
    </source>
</evidence>
<comment type="caution">
    <text evidence="3">The sequence shown here is derived from an EMBL/GenBank/DDBJ whole genome shotgun (WGS) entry which is preliminary data.</text>
</comment>
<evidence type="ECO:0000256" key="2">
    <source>
        <dbReference type="SAM" id="MobiDB-lite"/>
    </source>
</evidence>
<evidence type="ECO:0000256" key="1">
    <source>
        <dbReference type="SAM" id="Coils"/>
    </source>
</evidence>
<proteinExistence type="predicted"/>
<keyword evidence="4" id="KW-1185">Reference proteome</keyword>
<keyword evidence="1" id="KW-0175">Coiled coil</keyword>